<dbReference type="GO" id="GO:0035242">
    <property type="term" value="F:protein-arginine omega-N asymmetric methyltransferase activity"/>
    <property type="evidence" value="ECO:0007669"/>
    <property type="project" value="TreeGrafter"/>
</dbReference>
<evidence type="ECO:0000256" key="3">
    <source>
        <dbReference type="ARBA" id="ARBA00022691"/>
    </source>
</evidence>
<evidence type="ECO:0000256" key="1">
    <source>
        <dbReference type="ARBA" id="ARBA00022603"/>
    </source>
</evidence>
<dbReference type="Gene3D" id="3.40.50.150">
    <property type="entry name" value="Vaccinia Virus protein VP39"/>
    <property type="match status" value="1"/>
</dbReference>
<evidence type="ECO:0000313" key="6">
    <source>
        <dbReference type="Proteomes" id="UP000586671"/>
    </source>
</evidence>
<name>A0A7K5XD18_9CHAR</name>
<feature type="domain" description="Protein arginine N-methyltransferase" evidence="4">
    <location>
        <begin position="50"/>
        <end position="109"/>
    </location>
</feature>
<keyword evidence="1 5" id="KW-0489">Methyltransferase</keyword>
<dbReference type="Pfam" id="PF22528">
    <property type="entry name" value="PRMT_C"/>
    <property type="match status" value="1"/>
</dbReference>
<reference evidence="5 6" key="1">
    <citation type="submission" date="2019-09" db="EMBL/GenBank/DDBJ databases">
        <title>Bird 10,000 Genomes (B10K) Project - Family phase.</title>
        <authorList>
            <person name="Zhang G."/>
        </authorList>
    </citation>
    <scope>NUCLEOTIDE SEQUENCE [LARGE SCALE GENOMIC DNA]</scope>
    <source>
        <strain evidence="5">B10K-DU-012-55</strain>
        <tissue evidence="5">Muscle</tissue>
    </source>
</reference>
<evidence type="ECO:0000256" key="2">
    <source>
        <dbReference type="ARBA" id="ARBA00022679"/>
    </source>
</evidence>
<gene>
    <name evidence="5" type="primary">Prmt8_0</name>
    <name evidence="5" type="ORF">DROARD_R04217</name>
</gene>
<protein>
    <submittedName>
        <fullName evidence="5">ANM8 methyltransferase</fullName>
    </submittedName>
</protein>
<feature type="non-terminal residue" evidence="5">
    <location>
        <position position="1"/>
    </location>
</feature>
<dbReference type="EMBL" id="VYZM01006689">
    <property type="protein sequence ID" value="NWU49849.1"/>
    <property type="molecule type" value="Genomic_DNA"/>
</dbReference>
<dbReference type="PANTHER" id="PTHR11006:SF47">
    <property type="entry name" value="PROTEIN ARGININE N-METHYLTRANSFERASE 8"/>
    <property type="match status" value="1"/>
</dbReference>
<dbReference type="InterPro" id="IPR055135">
    <property type="entry name" value="PRMT_dom"/>
</dbReference>
<sequence length="109" mass="12781">KVEEVELPVDKVDIIISEWMGYCLFYESMLNTIHFPTIHQQKPGGLMFPDRAALYVVAIEDRQYKDFKIHWWENVYGFDMTCIRDVAMKEPLVDIVDPKQVVTNACLIK</sequence>
<dbReference type="GO" id="GO:0005886">
    <property type="term" value="C:plasma membrane"/>
    <property type="evidence" value="ECO:0007669"/>
    <property type="project" value="TreeGrafter"/>
</dbReference>
<accession>A0A7K5XD18</accession>
<dbReference type="Gene3D" id="2.70.160.11">
    <property type="entry name" value="Hnrnp arginine n-methyltransferase1"/>
    <property type="match status" value="1"/>
</dbReference>
<dbReference type="GO" id="GO:0035241">
    <property type="term" value="F:protein-arginine omega-N monomethyltransferase activity"/>
    <property type="evidence" value="ECO:0007669"/>
    <property type="project" value="TreeGrafter"/>
</dbReference>
<keyword evidence="6" id="KW-1185">Reference proteome</keyword>
<keyword evidence="2 5" id="KW-0808">Transferase</keyword>
<comment type="caution">
    <text evidence="5">The sequence shown here is derived from an EMBL/GenBank/DDBJ whole genome shotgun (WGS) entry which is preliminary data.</text>
</comment>
<dbReference type="PANTHER" id="PTHR11006">
    <property type="entry name" value="PROTEIN ARGININE N-METHYLTRANSFERASE"/>
    <property type="match status" value="1"/>
</dbReference>
<feature type="non-terminal residue" evidence="5">
    <location>
        <position position="109"/>
    </location>
</feature>
<dbReference type="SUPFAM" id="SSF53335">
    <property type="entry name" value="S-adenosyl-L-methionine-dependent methyltransferases"/>
    <property type="match status" value="1"/>
</dbReference>
<organism evidence="5 6">
    <name type="scientific">Dromas ardeola</name>
    <dbReference type="NCBI Taxonomy" id="458190"/>
    <lineage>
        <taxon>Eukaryota</taxon>
        <taxon>Metazoa</taxon>
        <taxon>Chordata</taxon>
        <taxon>Craniata</taxon>
        <taxon>Vertebrata</taxon>
        <taxon>Euteleostomi</taxon>
        <taxon>Archelosauria</taxon>
        <taxon>Archosauria</taxon>
        <taxon>Dinosauria</taxon>
        <taxon>Saurischia</taxon>
        <taxon>Theropoda</taxon>
        <taxon>Coelurosauria</taxon>
        <taxon>Aves</taxon>
        <taxon>Neognathae</taxon>
        <taxon>Neoaves</taxon>
        <taxon>Charadriiformes</taxon>
        <taxon>Dromadidae</taxon>
        <taxon>Dromas</taxon>
    </lineage>
</organism>
<dbReference type="AlphaFoldDB" id="A0A7K5XD18"/>
<dbReference type="InterPro" id="IPR029063">
    <property type="entry name" value="SAM-dependent_MTases_sf"/>
</dbReference>
<evidence type="ECO:0000313" key="5">
    <source>
        <dbReference type="EMBL" id="NWU49849.1"/>
    </source>
</evidence>
<dbReference type="GO" id="GO:0042054">
    <property type="term" value="F:histone methyltransferase activity"/>
    <property type="evidence" value="ECO:0007669"/>
    <property type="project" value="TreeGrafter"/>
</dbReference>
<dbReference type="GO" id="GO:0032259">
    <property type="term" value="P:methylation"/>
    <property type="evidence" value="ECO:0007669"/>
    <property type="project" value="UniProtKB-KW"/>
</dbReference>
<evidence type="ECO:0000259" key="4">
    <source>
        <dbReference type="Pfam" id="PF22528"/>
    </source>
</evidence>
<dbReference type="InterPro" id="IPR025799">
    <property type="entry name" value="Arg_MeTrfase"/>
</dbReference>
<keyword evidence="3" id="KW-0949">S-adenosyl-L-methionine</keyword>
<dbReference type="Proteomes" id="UP000586671">
    <property type="component" value="Unassembled WGS sequence"/>
</dbReference>
<proteinExistence type="predicted"/>